<reference evidence="2 3" key="2">
    <citation type="journal article" date="2007" name="PLoS Biol.">
        <title>Principles of genome evolution in the Drosophila melanogaster species group.</title>
        <authorList>
            <person name="Ranz J.M."/>
            <person name="Maurin D."/>
            <person name="Chan Y.S."/>
            <person name="von Grotthuss M."/>
            <person name="Hillier L.W."/>
            <person name="Roote J."/>
            <person name="Ashburner M."/>
            <person name="Bergman C.M."/>
        </authorList>
    </citation>
    <scope>NUCLEOTIDE SEQUENCE [LARGE SCALE GENOMIC DNA]</scope>
    <source>
        <strain evidence="3">Tai18E2 / Tucson 14021-0261.01</strain>
    </source>
</reference>
<gene>
    <name evidence="2" type="primary">Dyak\GE27303</name>
    <name evidence="2" type="synonym">GE27303</name>
    <name evidence="2" type="ORF">Dyak_GE27303</name>
</gene>
<protein>
    <submittedName>
        <fullName evidence="2">Uncharacterized protein</fullName>
    </submittedName>
</protein>
<organism evidence="2 3">
    <name type="scientific">Drosophila yakuba</name>
    <name type="common">Fruit fly</name>
    <dbReference type="NCBI Taxonomy" id="7245"/>
    <lineage>
        <taxon>Eukaryota</taxon>
        <taxon>Metazoa</taxon>
        <taxon>Ecdysozoa</taxon>
        <taxon>Arthropoda</taxon>
        <taxon>Hexapoda</taxon>
        <taxon>Insecta</taxon>
        <taxon>Pterygota</taxon>
        <taxon>Neoptera</taxon>
        <taxon>Endopterygota</taxon>
        <taxon>Diptera</taxon>
        <taxon>Brachycera</taxon>
        <taxon>Muscomorpha</taxon>
        <taxon>Ephydroidea</taxon>
        <taxon>Drosophilidae</taxon>
        <taxon>Drosophila</taxon>
        <taxon>Sophophora</taxon>
    </lineage>
</organism>
<name>A0A0R1DZV9_DROYA</name>
<keyword evidence="3" id="KW-1185">Reference proteome</keyword>
<dbReference type="EMBL" id="CM000159">
    <property type="protein sequence ID" value="KRK02489.1"/>
    <property type="molecule type" value="Genomic_DNA"/>
</dbReference>
<accession>A0A0R1DZV9</accession>
<feature type="region of interest" description="Disordered" evidence="1">
    <location>
        <begin position="1"/>
        <end position="25"/>
    </location>
</feature>
<reference evidence="2 3" key="1">
    <citation type="journal article" date="2007" name="Nature">
        <title>Evolution of genes and genomes on the Drosophila phylogeny.</title>
        <authorList>
            <consortium name="Drosophila 12 Genomes Consortium"/>
            <person name="Clark A.G."/>
            <person name="Eisen M.B."/>
            <person name="Smith D.R."/>
            <person name="Bergman C.M."/>
            <person name="Oliver B."/>
            <person name="Markow T.A."/>
            <person name="Kaufman T.C."/>
            <person name="Kellis M."/>
            <person name="Gelbart W."/>
            <person name="Iyer V.N."/>
            <person name="Pollard D.A."/>
            <person name="Sackton T.B."/>
            <person name="Larracuente A.M."/>
            <person name="Singh N.D."/>
            <person name="Abad J.P."/>
            <person name="Abt D.N."/>
            <person name="Adryan B."/>
            <person name="Aguade M."/>
            <person name="Akashi H."/>
            <person name="Anderson W.W."/>
            <person name="Aquadro C.F."/>
            <person name="Ardell D.H."/>
            <person name="Arguello R."/>
            <person name="Artieri C.G."/>
            <person name="Barbash D.A."/>
            <person name="Barker D."/>
            <person name="Barsanti P."/>
            <person name="Batterham P."/>
            <person name="Batzoglou S."/>
            <person name="Begun D."/>
            <person name="Bhutkar A."/>
            <person name="Blanco E."/>
            <person name="Bosak S.A."/>
            <person name="Bradley R.K."/>
            <person name="Brand A.D."/>
            <person name="Brent M.R."/>
            <person name="Brooks A.N."/>
            <person name="Brown R.H."/>
            <person name="Butlin R.K."/>
            <person name="Caggese C."/>
            <person name="Calvi B.R."/>
            <person name="Bernardo de Carvalho A."/>
            <person name="Caspi A."/>
            <person name="Castrezana S."/>
            <person name="Celniker S.E."/>
            <person name="Chang J.L."/>
            <person name="Chapple C."/>
            <person name="Chatterji S."/>
            <person name="Chinwalla A."/>
            <person name="Civetta A."/>
            <person name="Clifton S.W."/>
            <person name="Comeron J.M."/>
            <person name="Costello J.C."/>
            <person name="Coyne J.A."/>
            <person name="Daub J."/>
            <person name="David R.G."/>
            <person name="Delcher A.L."/>
            <person name="Delehaunty K."/>
            <person name="Do C.B."/>
            <person name="Ebling H."/>
            <person name="Edwards K."/>
            <person name="Eickbush T."/>
            <person name="Evans J.D."/>
            <person name="Filipski A."/>
            <person name="Findeiss S."/>
            <person name="Freyhult E."/>
            <person name="Fulton L."/>
            <person name="Fulton R."/>
            <person name="Garcia A.C."/>
            <person name="Gardiner A."/>
            <person name="Garfield D.A."/>
            <person name="Garvin B.E."/>
            <person name="Gibson G."/>
            <person name="Gilbert D."/>
            <person name="Gnerre S."/>
            <person name="Godfrey J."/>
            <person name="Good R."/>
            <person name="Gotea V."/>
            <person name="Gravely B."/>
            <person name="Greenberg A.J."/>
            <person name="Griffiths-Jones S."/>
            <person name="Gross S."/>
            <person name="Guigo R."/>
            <person name="Gustafson E.A."/>
            <person name="Haerty W."/>
            <person name="Hahn M.W."/>
            <person name="Halligan D.L."/>
            <person name="Halpern A.L."/>
            <person name="Halter G.M."/>
            <person name="Han M.V."/>
            <person name="Heger A."/>
            <person name="Hillier L."/>
            <person name="Hinrichs A.S."/>
            <person name="Holmes I."/>
            <person name="Hoskins R.A."/>
            <person name="Hubisz M.J."/>
            <person name="Hultmark D."/>
            <person name="Huntley M.A."/>
            <person name="Jaffe D.B."/>
            <person name="Jagadeeshan S."/>
            <person name="Jeck W.R."/>
            <person name="Johnson J."/>
            <person name="Jones C.D."/>
            <person name="Jordan W.C."/>
            <person name="Karpen G.H."/>
            <person name="Kataoka E."/>
            <person name="Keightley P.D."/>
            <person name="Kheradpour P."/>
            <person name="Kirkness E.F."/>
            <person name="Koerich L.B."/>
            <person name="Kristiansen K."/>
            <person name="Kudrna D."/>
            <person name="Kulathinal R.J."/>
            <person name="Kumar S."/>
            <person name="Kwok R."/>
            <person name="Lander E."/>
            <person name="Langley C.H."/>
            <person name="Lapoint R."/>
            <person name="Lazzaro B.P."/>
            <person name="Lee S.J."/>
            <person name="Levesque L."/>
            <person name="Li R."/>
            <person name="Lin C.F."/>
            <person name="Lin M.F."/>
            <person name="Lindblad-Toh K."/>
            <person name="Llopart A."/>
            <person name="Long M."/>
            <person name="Low L."/>
            <person name="Lozovsky E."/>
            <person name="Lu J."/>
            <person name="Luo M."/>
            <person name="Machado C.A."/>
            <person name="Makalowski W."/>
            <person name="Marzo M."/>
            <person name="Matsuda M."/>
            <person name="Matzkin L."/>
            <person name="McAllister B."/>
            <person name="McBride C.S."/>
            <person name="McKernan B."/>
            <person name="McKernan K."/>
            <person name="Mendez-Lago M."/>
            <person name="Minx P."/>
            <person name="Mollenhauer M.U."/>
            <person name="Montooth K."/>
            <person name="Mount S.M."/>
            <person name="Mu X."/>
            <person name="Myers E."/>
            <person name="Negre B."/>
            <person name="Newfeld S."/>
            <person name="Nielsen R."/>
            <person name="Noor M.A."/>
            <person name="O'Grady P."/>
            <person name="Pachter L."/>
            <person name="Papaceit M."/>
            <person name="Parisi M.J."/>
            <person name="Parisi M."/>
            <person name="Parts L."/>
            <person name="Pedersen J.S."/>
            <person name="Pesole G."/>
            <person name="Phillippy A.M."/>
            <person name="Ponting C.P."/>
            <person name="Pop M."/>
            <person name="Porcelli D."/>
            <person name="Powell J.R."/>
            <person name="Prohaska S."/>
            <person name="Pruitt K."/>
            <person name="Puig M."/>
            <person name="Quesneville H."/>
            <person name="Ram K.R."/>
            <person name="Rand D."/>
            <person name="Rasmussen M.D."/>
            <person name="Reed L.K."/>
            <person name="Reenan R."/>
            <person name="Reily A."/>
            <person name="Remington K.A."/>
            <person name="Rieger T.T."/>
            <person name="Ritchie M.G."/>
            <person name="Robin C."/>
            <person name="Rogers Y.H."/>
            <person name="Rohde C."/>
            <person name="Rozas J."/>
            <person name="Rubenfield M.J."/>
            <person name="Ruiz A."/>
            <person name="Russo S."/>
            <person name="Salzberg S.L."/>
            <person name="Sanchez-Gracia A."/>
            <person name="Saranga D.J."/>
            <person name="Sato H."/>
            <person name="Schaeffer S.W."/>
            <person name="Schatz M.C."/>
            <person name="Schlenke T."/>
            <person name="Schwartz R."/>
            <person name="Segarra C."/>
            <person name="Singh R.S."/>
            <person name="Sirot L."/>
            <person name="Sirota M."/>
            <person name="Sisneros N.B."/>
            <person name="Smith C.D."/>
            <person name="Smith T.F."/>
            <person name="Spieth J."/>
            <person name="Stage D.E."/>
            <person name="Stark A."/>
            <person name="Stephan W."/>
            <person name="Strausberg R.L."/>
            <person name="Strempel S."/>
            <person name="Sturgill D."/>
            <person name="Sutton G."/>
            <person name="Sutton G.G."/>
            <person name="Tao W."/>
            <person name="Teichmann S."/>
            <person name="Tobari Y.N."/>
            <person name="Tomimura Y."/>
            <person name="Tsolas J.M."/>
            <person name="Valente V.L."/>
            <person name="Venter E."/>
            <person name="Venter J.C."/>
            <person name="Vicario S."/>
            <person name="Vieira F.G."/>
            <person name="Vilella A.J."/>
            <person name="Villasante A."/>
            <person name="Walenz B."/>
            <person name="Wang J."/>
            <person name="Wasserman M."/>
            <person name="Watts T."/>
            <person name="Wilson D."/>
            <person name="Wilson R.K."/>
            <person name="Wing R.A."/>
            <person name="Wolfner M.F."/>
            <person name="Wong A."/>
            <person name="Wong G.K."/>
            <person name="Wu C.I."/>
            <person name="Wu G."/>
            <person name="Yamamoto D."/>
            <person name="Yang H.P."/>
            <person name="Yang S.P."/>
            <person name="Yorke J.A."/>
            <person name="Yoshida K."/>
            <person name="Zdobnov E."/>
            <person name="Zhang P."/>
            <person name="Zhang Y."/>
            <person name="Zimin A.V."/>
            <person name="Baldwin J."/>
            <person name="Abdouelleil A."/>
            <person name="Abdulkadir J."/>
            <person name="Abebe A."/>
            <person name="Abera B."/>
            <person name="Abreu J."/>
            <person name="Acer S.C."/>
            <person name="Aftuck L."/>
            <person name="Alexander A."/>
            <person name="An P."/>
            <person name="Anderson E."/>
            <person name="Anderson S."/>
            <person name="Arachi H."/>
            <person name="Azer M."/>
            <person name="Bachantsang P."/>
            <person name="Barry A."/>
            <person name="Bayul T."/>
            <person name="Berlin A."/>
            <person name="Bessette D."/>
            <person name="Bloom T."/>
            <person name="Blye J."/>
            <person name="Boguslavskiy L."/>
            <person name="Bonnet C."/>
            <person name="Boukhgalter B."/>
            <person name="Bourzgui I."/>
            <person name="Brown A."/>
            <person name="Cahill P."/>
            <person name="Channer S."/>
            <person name="Cheshatsang Y."/>
            <person name="Chuda L."/>
            <person name="Citroen M."/>
            <person name="Collymore A."/>
            <person name="Cooke P."/>
            <person name="Costello M."/>
            <person name="D'Aco K."/>
            <person name="Daza R."/>
            <person name="De Haan G."/>
            <person name="DeGray S."/>
            <person name="DeMaso C."/>
            <person name="Dhargay N."/>
            <person name="Dooley K."/>
            <person name="Dooley E."/>
            <person name="Doricent M."/>
            <person name="Dorje P."/>
            <person name="Dorjee K."/>
            <person name="Dupes A."/>
            <person name="Elong R."/>
            <person name="Falk J."/>
            <person name="Farina A."/>
            <person name="Faro S."/>
            <person name="Ferguson D."/>
            <person name="Fisher S."/>
            <person name="Foley C.D."/>
            <person name="Franke A."/>
            <person name="Friedrich D."/>
            <person name="Gadbois L."/>
            <person name="Gearin G."/>
            <person name="Gearin C.R."/>
            <person name="Giannoukos G."/>
            <person name="Goode T."/>
            <person name="Graham J."/>
            <person name="Grandbois E."/>
            <person name="Grewal S."/>
            <person name="Gyaltsen K."/>
            <person name="Hafez N."/>
            <person name="Hagos B."/>
            <person name="Hall J."/>
            <person name="Henson C."/>
            <person name="Hollinger A."/>
            <person name="Honan T."/>
            <person name="Huard M.D."/>
            <person name="Hughes L."/>
            <person name="Hurhula B."/>
            <person name="Husby M.E."/>
            <person name="Kamat A."/>
            <person name="Kanga B."/>
            <person name="Kashin S."/>
            <person name="Khazanovich D."/>
            <person name="Kisner P."/>
            <person name="Lance K."/>
            <person name="Lara M."/>
            <person name="Lee W."/>
            <person name="Lennon N."/>
            <person name="Letendre F."/>
            <person name="LeVine R."/>
            <person name="Lipovsky A."/>
            <person name="Liu X."/>
            <person name="Liu J."/>
            <person name="Liu S."/>
            <person name="Lokyitsang T."/>
            <person name="Lokyitsang Y."/>
            <person name="Lubonja R."/>
            <person name="Lui A."/>
            <person name="MacDonald P."/>
            <person name="Magnisalis V."/>
            <person name="Maru K."/>
            <person name="Matthews C."/>
            <person name="McCusker W."/>
            <person name="McDonough S."/>
            <person name="Mehta T."/>
            <person name="Meldrim J."/>
            <person name="Meneus L."/>
            <person name="Mihai O."/>
            <person name="Mihalev A."/>
            <person name="Mihova T."/>
            <person name="Mittelman R."/>
            <person name="Mlenga V."/>
            <person name="Montmayeur A."/>
            <person name="Mulrain L."/>
            <person name="Navidi A."/>
            <person name="Naylor J."/>
            <person name="Negash T."/>
            <person name="Nguyen T."/>
            <person name="Nguyen N."/>
            <person name="Nicol R."/>
            <person name="Norbu C."/>
            <person name="Norbu N."/>
            <person name="Novod N."/>
            <person name="O'Neill B."/>
            <person name="Osman S."/>
            <person name="Markiewicz E."/>
            <person name="Oyono O.L."/>
            <person name="Patti C."/>
            <person name="Phunkhang P."/>
            <person name="Pierre F."/>
            <person name="Priest M."/>
            <person name="Raghuraman S."/>
            <person name="Rege F."/>
            <person name="Reyes R."/>
            <person name="Rise C."/>
            <person name="Rogov P."/>
            <person name="Ross K."/>
            <person name="Ryan E."/>
            <person name="Settipalli S."/>
            <person name="Shea T."/>
            <person name="Sherpa N."/>
            <person name="Shi L."/>
            <person name="Shih D."/>
            <person name="Sparrow T."/>
            <person name="Spaulding J."/>
            <person name="Stalker J."/>
            <person name="Stange-Thomann N."/>
            <person name="Stavropoulos S."/>
            <person name="Stone C."/>
            <person name="Strader C."/>
            <person name="Tesfaye S."/>
            <person name="Thomson T."/>
            <person name="Thoulutsang Y."/>
            <person name="Thoulutsang D."/>
            <person name="Topham K."/>
            <person name="Topping I."/>
            <person name="Tsamla T."/>
            <person name="Vassiliev H."/>
            <person name="Vo A."/>
            <person name="Wangchuk T."/>
            <person name="Wangdi T."/>
            <person name="Weiand M."/>
            <person name="Wilkinson J."/>
            <person name="Wilson A."/>
            <person name="Yadav S."/>
            <person name="Young G."/>
            <person name="Yu Q."/>
            <person name="Zembek L."/>
            <person name="Zhong D."/>
            <person name="Zimmer A."/>
            <person name="Zwirko Z."/>
            <person name="Jaffe D.B."/>
            <person name="Alvarez P."/>
            <person name="Brockman W."/>
            <person name="Butler J."/>
            <person name="Chin C."/>
            <person name="Gnerre S."/>
            <person name="Grabherr M."/>
            <person name="Kleber M."/>
            <person name="Mauceli E."/>
            <person name="MacCallum I."/>
        </authorList>
    </citation>
    <scope>NUCLEOTIDE SEQUENCE [LARGE SCALE GENOMIC DNA]</scope>
    <source>
        <strain evidence="3">Tai18E2 / Tucson 14021-0261.01</strain>
    </source>
</reference>
<dbReference type="AlphaFoldDB" id="A0A0R1DZV9"/>
<dbReference type="KEGG" id="dya:Dyak_GE27303"/>
<evidence type="ECO:0000256" key="1">
    <source>
        <dbReference type="SAM" id="MobiDB-lite"/>
    </source>
</evidence>
<evidence type="ECO:0000313" key="2">
    <source>
        <dbReference type="EMBL" id="KRK02489.1"/>
    </source>
</evidence>
<sequence length="58" mass="6671">MLKKPLLRQGQLPYDPNNNRSSSHEDELTLGCLLGKLKDSALEELIQWYQYIKVGVII</sequence>
<proteinExistence type="predicted"/>
<evidence type="ECO:0000313" key="3">
    <source>
        <dbReference type="Proteomes" id="UP000002282"/>
    </source>
</evidence>
<dbReference type="Proteomes" id="UP000002282">
    <property type="component" value="Chromosome 3L"/>
</dbReference>